<evidence type="ECO:0000256" key="1">
    <source>
        <dbReference type="ARBA" id="ARBA00039658"/>
    </source>
</evidence>
<dbReference type="PANTHER" id="PTHR37984:SF15">
    <property type="entry name" value="INTEGRASE CATALYTIC DOMAIN-CONTAINING PROTEIN"/>
    <property type="match status" value="1"/>
</dbReference>
<dbReference type="FunFam" id="3.30.420.10:FF:000032">
    <property type="entry name" value="Retrovirus-related Pol polyprotein from transposon 297-like Protein"/>
    <property type="match status" value="1"/>
</dbReference>
<dbReference type="AlphaFoldDB" id="A0AAD7RQA4"/>
<proteinExistence type="predicted"/>
<dbReference type="Proteomes" id="UP001221898">
    <property type="component" value="Unassembled WGS sequence"/>
</dbReference>
<gene>
    <name evidence="4" type="ORF">AAFF_G00136540</name>
</gene>
<dbReference type="Pfam" id="PF00665">
    <property type="entry name" value="rve"/>
    <property type="match status" value="1"/>
</dbReference>
<dbReference type="Gene3D" id="1.10.340.70">
    <property type="match status" value="1"/>
</dbReference>
<accession>A0AAD7RQA4</accession>
<sequence>MDGRSHCPGAGPSMDAGERGHPGAGPSTDSVVANCTAVIGSQDPHITPRKVCAGLSQCQSQDEYVWPHAYLRPQLTQSLQPSPQSEVHILSRQELMEMQRADTCLSRVLFFVEQQRRPSRRERTHEAVDVLRLLRHRERLSVKMGVLYRVSKNIISRKKSFQYMVPAALREKVLQGVHGEAGHQGQQRTLSLARQRFYWHGLDKDVKEYVRCCRRCVFSKSPEPEVRAPLESIITTRPLELVCIDFWSAEDSSNKSVDVLVVTDHFTKLAQAYPCSNQSANVVARQLWNNFFCTYGFPERVHSDQGANFESSLIAEMLQVAGIQKSHTTLYHPMGNGCVERFNRTLKNMIRGLPDEQVGDYDAYVQALRRDLAEAVKIAQTSAGKQQKRQANLYDRKLRGAPVDVGDRVLLANKGERGKRKLAYRWEGHLYVVTGKNEGVHTFKIRNSETGVEKVVHRNLIKPVKFLPVQDGSEVVSCETDITEDAEDPSEYIVEVDSVAATGRDSNDRTVTWVSELPDHGPLTPYLGLRHT</sequence>
<evidence type="ECO:0000256" key="2">
    <source>
        <dbReference type="SAM" id="MobiDB-lite"/>
    </source>
</evidence>
<keyword evidence="5" id="KW-1185">Reference proteome</keyword>
<protein>
    <recommendedName>
        <fullName evidence="1">Gypsy retrotransposon integrase-like protein 1</fullName>
    </recommendedName>
</protein>
<dbReference type="PANTHER" id="PTHR37984">
    <property type="entry name" value="PROTEIN CBG26694"/>
    <property type="match status" value="1"/>
</dbReference>
<dbReference type="InterPro" id="IPR036397">
    <property type="entry name" value="RNaseH_sf"/>
</dbReference>
<dbReference type="Gene3D" id="3.30.420.10">
    <property type="entry name" value="Ribonuclease H-like superfamily/Ribonuclease H"/>
    <property type="match status" value="1"/>
</dbReference>
<evidence type="ECO:0000313" key="4">
    <source>
        <dbReference type="EMBL" id="KAJ8388188.1"/>
    </source>
</evidence>
<dbReference type="FunFam" id="1.10.340.70:FF:000001">
    <property type="entry name" value="Retrovirus-related Pol polyprotein from transposon gypsy-like Protein"/>
    <property type="match status" value="1"/>
</dbReference>
<dbReference type="InterPro" id="IPR012337">
    <property type="entry name" value="RNaseH-like_sf"/>
</dbReference>
<feature type="region of interest" description="Disordered" evidence="2">
    <location>
        <begin position="1"/>
        <end position="28"/>
    </location>
</feature>
<dbReference type="SUPFAM" id="SSF53098">
    <property type="entry name" value="Ribonuclease H-like"/>
    <property type="match status" value="1"/>
</dbReference>
<dbReference type="InterPro" id="IPR041588">
    <property type="entry name" value="Integrase_H2C2"/>
</dbReference>
<feature type="domain" description="Integrase catalytic" evidence="3">
    <location>
        <begin position="234"/>
        <end position="393"/>
    </location>
</feature>
<dbReference type="Pfam" id="PF17921">
    <property type="entry name" value="Integrase_H2C2"/>
    <property type="match status" value="1"/>
</dbReference>
<evidence type="ECO:0000259" key="3">
    <source>
        <dbReference type="PROSITE" id="PS50994"/>
    </source>
</evidence>
<dbReference type="EMBL" id="JAINUG010000199">
    <property type="protein sequence ID" value="KAJ8388188.1"/>
    <property type="molecule type" value="Genomic_DNA"/>
</dbReference>
<comment type="caution">
    <text evidence="4">The sequence shown here is derived from an EMBL/GenBank/DDBJ whole genome shotgun (WGS) entry which is preliminary data.</text>
</comment>
<dbReference type="GO" id="GO:0015074">
    <property type="term" value="P:DNA integration"/>
    <property type="evidence" value="ECO:0007669"/>
    <property type="project" value="InterPro"/>
</dbReference>
<reference evidence="4" key="1">
    <citation type="journal article" date="2023" name="Science">
        <title>Genome structures resolve the early diversification of teleost fishes.</title>
        <authorList>
            <person name="Parey E."/>
            <person name="Louis A."/>
            <person name="Montfort J."/>
            <person name="Bouchez O."/>
            <person name="Roques C."/>
            <person name="Iampietro C."/>
            <person name="Lluch J."/>
            <person name="Castinel A."/>
            <person name="Donnadieu C."/>
            <person name="Desvignes T."/>
            <person name="Floi Bucao C."/>
            <person name="Jouanno E."/>
            <person name="Wen M."/>
            <person name="Mejri S."/>
            <person name="Dirks R."/>
            <person name="Jansen H."/>
            <person name="Henkel C."/>
            <person name="Chen W.J."/>
            <person name="Zahm M."/>
            <person name="Cabau C."/>
            <person name="Klopp C."/>
            <person name="Thompson A.W."/>
            <person name="Robinson-Rechavi M."/>
            <person name="Braasch I."/>
            <person name="Lecointre G."/>
            <person name="Bobe J."/>
            <person name="Postlethwait J.H."/>
            <person name="Berthelot C."/>
            <person name="Roest Crollius H."/>
            <person name="Guiguen Y."/>
        </authorList>
    </citation>
    <scope>NUCLEOTIDE SEQUENCE</scope>
    <source>
        <strain evidence="4">NC1722</strain>
    </source>
</reference>
<evidence type="ECO:0000313" key="5">
    <source>
        <dbReference type="Proteomes" id="UP001221898"/>
    </source>
</evidence>
<name>A0AAD7RQA4_9TELE</name>
<dbReference type="InterPro" id="IPR001584">
    <property type="entry name" value="Integrase_cat-core"/>
</dbReference>
<dbReference type="PROSITE" id="PS50994">
    <property type="entry name" value="INTEGRASE"/>
    <property type="match status" value="1"/>
</dbReference>
<dbReference type="GO" id="GO:0003676">
    <property type="term" value="F:nucleic acid binding"/>
    <property type="evidence" value="ECO:0007669"/>
    <property type="project" value="InterPro"/>
</dbReference>
<organism evidence="4 5">
    <name type="scientific">Aldrovandia affinis</name>
    <dbReference type="NCBI Taxonomy" id="143900"/>
    <lineage>
        <taxon>Eukaryota</taxon>
        <taxon>Metazoa</taxon>
        <taxon>Chordata</taxon>
        <taxon>Craniata</taxon>
        <taxon>Vertebrata</taxon>
        <taxon>Euteleostomi</taxon>
        <taxon>Actinopterygii</taxon>
        <taxon>Neopterygii</taxon>
        <taxon>Teleostei</taxon>
        <taxon>Notacanthiformes</taxon>
        <taxon>Halosauridae</taxon>
        <taxon>Aldrovandia</taxon>
    </lineage>
</organism>
<dbReference type="InterPro" id="IPR050951">
    <property type="entry name" value="Retrovirus_Pol_polyprotein"/>
</dbReference>